<keyword evidence="3" id="KW-1185">Reference proteome</keyword>
<feature type="region of interest" description="Disordered" evidence="1">
    <location>
        <begin position="76"/>
        <end position="99"/>
    </location>
</feature>
<reference evidence="2 3" key="1">
    <citation type="submission" date="2016-10" db="EMBL/GenBank/DDBJ databases">
        <authorList>
            <person name="de Groot N.N."/>
        </authorList>
    </citation>
    <scope>NUCLEOTIDE SEQUENCE [LARGE SCALE GENOMIC DNA]</scope>
    <source>
        <strain evidence="2 3">A52C2</strain>
    </source>
</reference>
<gene>
    <name evidence="2" type="ORF">SAMN05216548_10431</name>
</gene>
<protein>
    <submittedName>
        <fullName evidence="2">Uncharacterized protein</fullName>
    </submittedName>
</protein>
<organism evidence="2 3">
    <name type="scientific">Faunimonas pinastri</name>
    <dbReference type="NCBI Taxonomy" id="1855383"/>
    <lineage>
        <taxon>Bacteria</taxon>
        <taxon>Pseudomonadati</taxon>
        <taxon>Pseudomonadota</taxon>
        <taxon>Alphaproteobacteria</taxon>
        <taxon>Hyphomicrobiales</taxon>
        <taxon>Afifellaceae</taxon>
        <taxon>Faunimonas</taxon>
    </lineage>
</organism>
<dbReference type="RefSeq" id="WP_143061898.1">
    <property type="nucleotide sequence ID" value="NZ_FOFG01000004.1"/>
</dbReference>
<evidence type="ECO:0000256" key="1">
    <source>
        <dbReference type="SAM" id="MobiDB-lite"/>
    </source>
</evidence>
<dbReference type="EMBL" id="FOFG01000004">
    <property type="protein sequence ID" value="SEQ34083.1"/>
    <property type="molecule type" value="Genomic_DNA"/>
</dbReference>
<accession>A0A1H9F9H3</accession>
<dbReference type="STRING" id="1855383.SAMN05216548_10431"/>
<name>A0A1H9F9H3_9HYPH</name>
<evidence type="ECO:0000313" key="3">
    <source>
        <dbReference type="Proteomes" id="UP000199647"/>
    </source>
</evidence>
<dbReference type="Proteomes" id="UP000199647">
    <property type="component" value="Unassembled WGS sequence"/>
</dbReference>
<evidence type="ECO:0000313" key="2">
    <source>
        <dbReference type="EMBL" id="SEQ34083.1"/>
    </source>
</evidence>
<dbReference type="AlphaFoldDB" id="A0A1H9F9H3"/>
<sequence>MTFLTDLSQAQRTALASAARQPLFRVAHGWRAQGSNTTVKLATAKILTDRGLVTVERTRFRHPALVATAEGKRLNRSARKQAVPSRPDFTATISIGGPA</sequence>
<proteinExistence type="predicted"/>